<dbReference type="GO" id="GO:1901031">
    <property type="term" value="P:regulation of response to reactive oxygen species"/>
    <property type="evidence" value="ECO:0007669"/>
    <property type="project" value="InterPro"/>
</dbReference>
<dbReference type="PANTHER" id="PTHR12474:SF1">
    <property type="entry name" value="SESTRIN 3"/>
    <property type="match status" value="1"/>
</dbReference>
<dbReference type="Ensembl" id="ENSXCOT00000021235.1">
    <property type="protein sequence ID" value="ENSXCOP00000020977.1"/>
    <property type="gene ID" value="ENSXCOG00000015696.1"/>
</dbReference>
<dbReference type="GO" id="GO:0005634">
    <property type="term" value="C:nucleus"/>
    <property type="evidence" value="ECO:0007669"/>
    <property type="project" value="InterPro"/>
</dbReference>
<comment type="similarity">
    <text evidence="2">Belongs to the sestrin family.</text>
</comment>
<sequence length="367" mass="42096">EHDSGPKRSLSLPSHGAGRSNFISSQEERVSLLFMKTLVSRGSVDAVSQQMASHPQYLESFLRTQHYILHMDGPLPLPYRHYIAIMAAARYHCSYLVCLHSAQFLRAGGDPLWLQSLEAAPPRLRLLDHINKVLAHQPWLAAGSHIQSLLKAGEQCWSLAELVQAVVILAHCHSLCSFVFGCDTDSDLAHLAKSPNVTPPTFYEEEMLCFADPSRFITDPDFCYQEFARRDEDHLQVLRVQDYSWEVHGFSLINRLYSDIGHLLDDRFRSVTSLPSLHSSDLKRAIWNYIHYVLGIRYDDYDYVEVNQLLERDLKLYIKAVACFPDEKLCLLLFFCPQIHVNLLIMEARLQAELLYAMRAITRYMIA</sequence>
<dbReference type="InterPro" id="IPR006730">
    <property type="entry name" value="Sestrin"/>
</dbReference>
<evidence type="ECO:0000256" key="3">
    <source>
        <dbReference type="ARBA" id="ARBA00022490"/>
    </source>
</evidence>
<dbReference type="Proteomes" id="UP000261380">
    <property type="component" value="Unplaced"/>
</dbReference>
<name>A0A3B5MBK3_9TELE</name>
<dbReference type="InterPro" id="IPR029032">
    <property type="entry name" value="AhpD-like"/>
</dbReference>
<comment type="catalytic activity">
    <reaction evidence="5">
        <text>a hydroperoxide + L-cysteinyl-[protein] = S-hydroxy-L-cysteinyl-[protein] + an alcohol</text>
        <dbReference type="Rhea" id="RHEA:67124"/>
        <dbReference type="Rhea" id="RHEA-COMP:10131"/>
        <dbReference type="Rhea" id="RHEA-COMP:17193"/>
        <dbReference type="ChEBI" id="CHEBI:29950"/>
        <dbReference type="ChEBI" id="CHEBI:30879"/>
        <dbReference type="ChEBI" id="CHEBI:35924"/>
        <dbReference type="ChEBI" id="CHEBI:61973"/>
    </reaction>
    <physiologicalReaction direction="left-to-right" evidence="5">
        <dbReference type="Rhea" id="RHEA:67125"/>
    </physiologicalReaction>
</comment>
<organism evidence="7 8">
    <name type="scientific">Xiphophorus couchianus</name>
    <name type="common">Monterrey platyfish</name>
    <dbReference type="NCBI Taxonomy" id="32473"/>
    <lineage>
        <taxon>Eukaryota</taxon>
        <taxon>Metazoa</taxon>
        <taxon>Chordata</taxon>
        <taxon>Craniata</taxon>
        <taxon>Vertebrata</taxon>
        <taxon>Euteleostomi</taxon>
        <taxon>Actinopterygii</taxon>
        <taxon>Neopterygii</taxon>
        <taxon>Teleostei</taxon>
        <taxon>Neoteleostei</taxon>
        <taxon>Acanthomorphata</taxon>
        <taxon>Ovalentaria</taxon>
        <taxon>Atherinomorphae</taxon>
        <taxon>Cyprinodontiformes</taxon>
        <taxon>Poeciliidae</taxon>
        <taxon>Poeciliinae</taxon>
        <taxon>Xiphophorus</taxon>
    </lineage>
</organism>
<evidence type="ECO:0000256" key="5">
    <source>
        <dbReference type="ARBA" id="ARBA00049242"/>
    </source>
</evidence>
<evidence type="ECO:0000256" key="6">
    <source>
        <dbReference type="SAM" id="MobiDB-lite"/>
    </source>
</evidence>
<protein>
    <submittedName>
        <fullName evidence="7">Sestrin 4</fullName>
    </submittedName>
</protein>
<evidence type="ECO:0000313" key="7">
    <source>
        <dbReference type="Ensembl" id="ENSXCOP00000020977.1"/>
    </source>
</evidence>
<keyword evidence="4" id="KW-0560">Oxidoreductase</keyword>
<reference evidence="7" key="2">
    <citation type="submission" date="2025-09" db="UniProtKB">
        <authorList>
            <consortium name="Ensembl"/>
        </authorList>
    </citation>
    <scope>IDENTIFICATION</scope>
</reference>
<evidence type="ECO:0000313" key="8">
    <source>
        <dbReference type="Proteomes" id="UP000261380"/>
    </source>
</evidence>
<dbReference type="SUPFAM" id="SSF69118">
    <property type="entry name" value="AhpD-like"/>
    <property type="match status" value="1"/>
</dbReference>
<accession>A0A3B5MBK3</accession>
<dbReference type="GO" id="GO:0070728">
    <property type="term" value="F:L-leucine binding"/>
    <property type="evidence" value="ECO:0007669"/>
    <property type="project" value="TreeGrafter"/>
</dbReference>
<keyword evidence="3" id="KW-0963">Cytoplasm</keyword>
<dbReference type="GO" id="GO:1904262">
    <property type="term" value="P:negative regulation of TORC1 signaling"/>
    <property type="evidence" value="ECO:0007669"/>
    <property type="project" value="TreeGrafter"/>
</dbReference>
<reference evidence="7" key="1">
    <citation type="submission" date="2025-08" db="UniProtKB">
        <authorList>
            <consortium name="Ensembl"/>
        </authorList>
    </citation>
    <scope>IDENTIFICATION</scope>
</reference>
<dbReference type="GeneTree" id="ENSGT00950000183168"/>
<dbReference type="GO" id="GO:0071233">
    <property type="term" value="P:cellular response to L-leucine"/>
    <property type="evidence" value="ECO:0007669"/>
    <property type="project" value="TreeGrafter"/>
</dbReference>
<dbReference type="AlphaFoldDB" id="A0A3B5MBK3"/>
<feature type="region of interest" description="Disordered" evidence="6">
    <location>
        <begin position="1"/>
        <end position="20"/>
    </location>
</feature>
<dbReference type="GO" id="GO:0016239">
    <property type="term" value="P:positive regulation of macroautophagy"/>
    <property type="evidence" value="ECO:0007669"/>
    <property type="project" value="TreeGrafter"/>
</dbReference>
<evidence type="ECO:0000256" key="4">
    <source>
        <dbReference type="ARBA" id="ARBA00023002"/>
    </source>
</evidence>
<comment type="subcellular location">
    <subcellularLocation>
        <location evidence="1">Cytoplasm</location>
    </subcellularLocation>
</comment>
<dbReference type="GO" id="GO:0005737">
    <property type="term" value="C:cytoplasm"/>
    <property type="evidence" value="ECO:0007669"/>
    <property type="project" value="UniProtKB-SubCell"/>
</dbReference>
<keyword evidence="8" id="KW-1185">Reference proteome</keyword>
<evidence type="ECO:0000256" key="2">
    <source>
        <dbReference type="ARBA" id="ARBA00008350"/>
    </source>
</evidence>
<dbReference type="GO" id="GO:1990253">
    <property type="term" value="P:cellular response to leucine starvation"/>
    <property type="evidence" value="ECO:0007669"/>
    <property type="project" value="TreeGrafter"/>
</dbReference>
<dbReference type="Pfam" id="PF04636">
    <property type="entry name" value="PA26"/>
    <property type="match status" value="2"/>
</dbReference>
<dbReference type="FunFam" id="1.20.1290.10:FF:000001">
    <property type="entry name" value="Sestrin 1"/>
    <property type="match status" value="1"/>
</dbReference>
<proteinExistence type="inferred from homology"/>
<dbReference type="GO" id="GO:0016684">
    <property type="term" value="F:oxidoreductase activity, acting on peroxide as acceptor"/>
    <property type="evidence" value="ECO:0007669"/>
    <property type="project" value="TreeGrafter"/>
</dbReference>
<dbReference type="Gene3D" id="1.20.1290.10">
    <property type="entry name" value="AhpD-like"/>
    <property type="match status" value="1"/>
</dbReference>
<dbReference type="PANTHER" id="PTHR12474">
    <property type="entry name" value="P53 REGULATED PA26 NUCLEAR PROTEIN SESTRIN"/>
    <property type="match status" value="1"/>
</dbReference>
<evidence type="ECO:0000256" key="1">
    <source>
        <dbReference type="ARBA" id="ARBA00004496"/>
    </source>
</evidence>